<dbReference type="InterPro" id="IPR001254">
    <property type="entry name" value="Trypsin_dom"/>
</dbReference>
<feature type="disulfide bond" evidence="14">
    <location>
        <begin position="26"/>
        <end position="35"/>
    </location>
</feature>
<feature type="domain" description="Gla" evidence="19">
    <location>
        <begin position="718"/>
        <end position="764"/>
    </location>
</feature>
<evidence type="ECO:0000256" key="13">
    <source>
        <dbReference type="ARBA" id="ARBA00023180"/>
    </source>
</evidence>
<dbReference type="CDD" id="cd00190">
    <property type="entry name" value="Tryp_SPc"/>
    <property type="match status" value="2"/>
</dbReference>
<feature type="domain" description="Peptidase S1" evidence="18">
    <location>
        <begin position="470"/>
        <end position="702"/>
    </location>
</feature>
<feature type="domain" description="EGF-like" evidence="17">
    <location>
        <begin position="1"/>
        <end position="36"/>
    </location>
</feature>
<dbReference type="Gene3D" id="2.40.10.10">
    <property type="entry name" value="Trypsin-like serine proteases"/>
    <property type="match status" value="6"/>
</dbReference>
<dbReference type="FunFam" id="2.40.10.10:FF:000068">
    <property type="entry name" value="transmembrane protease serine 2"/>
    <property type="match status" value="1"/>
</dbReference>
<feature type="non-terminal residue" evidence="20">
    <location>
        <position position="1"/>
    </location>
</feature>
<keyword evidence="13" id="KW-0325">Glycoprotein</keyword>
<keyword evidence="5" id="KW-0964">Secreted</keyword>
<dbReference type="Gene3D" id="2.10.25.10">
    <property type="entry name" value="Laminin"/>
    <property type="match status" value="4"/>
</dbReference>
<evidence type="ECO:0000259" key="17">
    <source>
        <dbReference type="PROSITE" id="PS50026"/>
    </source>
</evidence>
<dbReference type="FunFam" id="2.10.25.10:FF:000480">
    <property type="entry name" value="Protein Z, vitamin K-dependent plasma glycoprotein"/>
    <property type="match status" value="1"/>
</dbReference>
<feature type="domain" description="Peptidase S1" evidence="18">
    <location>
        <begin position="155"/>
        <end position="387"/>
    </location>
</feature>
<dbReference type="FunFam" id="2.10.25.10:FF:000162">
    <property type="entry name" value="Coagulation factor X (Predicted)"/>
    <property type="match status" value="1"/>
</dbReference>
<comment type="caution">
    <text evidence="14">Lacks conserved residue(s) required for the propagation of feature annotation.</text>
</comment>
<keyword evidence="10 15" id="KW-0720">Serine protease</keyword>
<dbReference type="Pfam" id="PF00089">
    <property type="entry name" value="Trypsin"/>
    <property type="match status" value="3"/>
</dbReference>
<evidence type="ECO:0000256" key="3">
    <source>
        <dbReference type="ARBA" id="ARBA00012181"/>
    </source>
</evidence>
<dbReference type="InterPro" id="IPR009003">
    <property type="entry name" value="Peptidase_S1_PA"/>
</dbReference>
<dbReference type="InterPro" id="IPR043504">
    <property type="entry name" value="Peptidase_S1_PA_chymotrypsin"/>
</dbReference>
<comment type="subcellular location">
    <subcellularLocation>
        <location evidence="2">Secreted</location>
    </subcellularLocation>
</comment>
<dbReference type="Pfam" id="PF14670">
    <property type="entry name" value="FXa_inhibition"/>
    <property type="match status" value="2"/>
</dbReference>
<dbReference type="EMBL" id="PPHD01003698">
    <property type="protein sequence ID" value="POI33372.1"/>
    <property type="molecule type" value="Genomic_DNA"/>
</dbReference>
<evidence type="ECO:0000256" key="1">
    <source>
        <dbReference type="ARBA" id="ARBA00001239"/>
    </source>
</evidence>
<dbReference type="InterPro" id="IPR018114">
    <property type="entry name" value="TRYPSIN_HIS"/>
</dbReference>
<dbReference type="PROSITE" id="PS00134">
    <property type="entry name" value="TRYPSIN_HIS"/>
    <property type="match status" value="2"/>
</dbReference>
<keyword evidence="8" id="KW-0732">Signal</keyword>
<keyword evidence="12 14" id="KW-1015">Disulfide bond</keyword>
<dbReference type="FunFam" id="4.10.740.10:FF:000001">
    <property type="entry name" value="vitamin K-dependent protein S"/>
    <property type="match status" value="1"/>
</dbReference>
<keyword evidence="4" id="KW-0301">Gamma-carboxyglutamic acid</keyword>
<dbReference type="InterPro" id="IPR050442">
    <property type="entry name" value="Peptidase_S1_coag_factors"/>
</dbReference>
<evidence type="ECO:0000256" key="16">
    <source>
        <dbReference type="SAM" id="MobiDB-lite"/>
    </source>
</evidence>
<reference evidence="20 21" key="1">
    <citation type="submission" date="2018-01" db="EMBL/GenBank/DDBJ databases">
        <title>Comparison of the Chinese Bamboo Partridge and Red Junglefowl genome sequences highlights the importance of demography in genome evolution.</title>
        <authorList>
            <person name="Tiley G.P."/>
            <person name="Kimball R.T."/>
            <person name="Braun E.L."/>
            <person name="Burleigh J.G."/>
        </authorList>
    </citation>
    <scope>NUCLEOTIDE SEQUENCE [LARGE SCALE GENOMIC DNA]</scope>
    <source>
        <strain evidence="20">RTK389</strain>
        <tissue evidence="20">Blood</tissue>
    </source>
</reference>
<evidence type="ECO:0000259" key="18">
    <source>
        <dbReference type="PROSITE" id="PS50240"/>
    </source>
</evidence>
<dbReference type="GO" id="GO:0004252">
    <property type="term" value="F:serine-type endopeptidase activity"/>
    <property type="evidence" value="ECO:0007669"/>
    <property type="project" value="UniProtKB-EC"/>
</dbReference>
<dbReference type="EC" id="3.4.21.6" evidence="3"/>
<evidence type="ECO:0000256" key="5">
    <source>
        <dbReference type="ARBA" id="ARBA00022525"/>
    </source>
</evidence>
<dbReference type="InterPro" id="IPR001881">
    <property type="entry name" value="EGF-like_Ca-bd_dom"/>
</dbReference>
<keyword evidence="11" id="KW-0106">Calcium</keyword>
<keyword evidence="9 15" id="KW-0378">Hydrolase</keyword>
<keyword evidence="21" id="KW-1185">Reference proteome</keyword>
<evidence type="ECO:0000256" key="6">
    <source>
        <dbReference type="ARBA" id="ARBA00022536"/>
    </source>
</evidence>
<dbReference type="PROSITE" id="PS00022">
    <property type="entry name" value="EGF_1"/>
    <property type="match status" value="1"/>
</dbReference>
<dbReference type="InterPro" id="IPR000294">
    <property type="entry name" value="GLA_domain"/>
</dbReference>
<dbReference type="InterPro" id="IPR000152">
    <property type="entry name" value="EGF-type_Asp/Asn_hydroxyl_site"/>
</dbReference>
<dbReference type="GO" id="GO:0005615">
    <property type="term" value="C:extracellular space"/>
    <property type="evidence" value="ECO:0007669"/>
    <property type="project" value="TreeGrafter"/>
</dbReference>
<evidence type="ECO:0000256" key="4">
    <source>
        <dbReference type="ARBA" id="ARBA00022479"/>
    </source>
</evidence>
<dbReference type="InterPro" id="IPR033116">
    <property type="entry name" value="TRYPSIN_SER"/>
</dbReference>
<dbReference type="PRINTS" id="PR00001">
    <property type="entry name" value="GLABLOOD"/>
</dbReference>
<dbReference type="PANTHER" id="PTHR24278">
    <property type="entry name" value="COAGULATION FACTOR"/>
    <property type="match status" value="1"/>
</dbReference>
<dbReference type="SMART" id="SM00181">
    <property type="entry name" value="EGF"/>
    <property type="match status" value="4"/>
</dbReference>
<evidence type="ECO:0000259" key="19">
    <source>
        <dbReference type="PROSITE" id="PS50998"/>
    </source>
</evidence>
<dbReference type="SMART" id="SM00179">
    <property type="entry name" value="EGF_CA"/>
    <property type="match status" value="2"/>
</dbReference>
<evidence type="ECO:0000256" key="14">
    <source>
        <dbReference type="PROSITE-ProRule" id="PRU00076"/>
    </source>
</evidence>
<dbReference type="PROSITE" id="PS50026">
    <property type="entry name" value="EGF_3"/>
    <property type="match status" value="1"/>
</dbReference>
<organism evidence="20 21">
    <name type="scientific">Bambusicola thoracicus</name>
    <name type="common">Chinese bamboo-partridge</name>
    <name type="synonym">Perdix thoracica</name>
    <dbReference type="NCBI Taxonomy" id="9083"/>
    <lineage>
        <taxon>Eukaryota</taxon>
        <taxon>Metazoa</taxon>
        <taxon>Chordata</taxon>
        <taxon>Craniata</taxon>
        <taxon>Vertebrata</taxon>
        <taxon>Euteleostomi</taxon>
        <taxon>Archelosauria</taxon>
        <taxon>Archosauria</taxon>
        <taxon>Dinosauria</taxon>
        <taxon>Saurischia</taxon>
        <taxon>Theropoda</taxon>
        <taxon>Coelurosauria</taxon>
        <taxon>Aves</taxon>
        <taxon>Neognathae</taxon>
        <taxon>Galloanserae</taxon>
        <taxon>Galliformes</taxon>
        <taxon>Phasianidae</taxon>
        <taxon>Perdicinae</taxon>
        <taxon>Bambusicola</taxon>
    </lineage>
</organism>
<dbReference type="Pfam" id="PF00594">
    <property type="entry name" value="Gla"/>
    <property type="match status" value="1"/>
</dbReference>
<dbReference type="FunFam" id="2.40.10.10:FF:000120">
    <property type="entry name" value="Putative serine protease"/>
    <property type="match status" value="1"/>
</dbReference>
<evidence type="ECO:0000256" key="8">
    <source>
        <dbReference type="ARBA" id="ARBA00022729"/>
    </source>
</evidence>
<evidence type="ECO:0000256" key="9">
    <source>
        <dbReference type="ARBA" id="ARBA00022801"/>
    </source>
</evidence>
<dbReference type="Proteomes" id="UP000237246">
    <property type="component" value="Unassembled WGS sequence"/>
</dbReference>
<dbReference type="InterPro" id="IPR017857">
    <property type="entry name" value="Coagulation_fac-like_Gla_dom"/>
</dbReference>
<dbReference type="FunFam" id="2.40.10.10:FF:000013">
    <property type="entry name" value="Coagulation factor X"/>
    <property type="match status" value="1"/>
</dbReference>
<dbReference type="PROSITE" id="PS50240">
    <property type="entry name" value="TRYPSIN_DOM"/>
    <property type="match status" value="3"/>
</dbReference>
<evidence type="ECO:0000256" key="12">
    <source>
        <dbReference type="ARBA" id="ARBA00023157"/>
    </source>
</evidence>
<dbReference type="AlphaFoldDB" id="A0A2P4TAI1"/>
<dbReference type="PROSITE" id="PS50998">
    <property type="entry name" value="GLA_2"/>
    <property type="match status" value="1"/>
</dbReference>
<evidence type="ECO:0000313" key="21">
    <source>
        <dbReference type="Proteomes" id="UP000237246"/>
    </source>
</evidence>
<dbReference type="OrthoDB" id="6380398at2759"/>
<evidence type="ECO:0000313" key="20">
    <source>
        <dbReference type="EMBL" id="POI33372.1"/>
    </source>
</evidence>
<dbReference type="PROSITE" id="PS00010">
    <property type="entry name" value="ASX_HYDROXYL"/>
    <property type="match status" value="1"/>
</dbReference>
<evidence type="ECO:0000256" key="15">
    <source>
        <dbReference type="RuleBase" id="RU363034"/>
    </source>
</evidence>
<dbReference type="InterPro" id="IPR000742">
    <property type="entry name" value="EGF"/>
</dbReference>
<evidence type="ECO:0000256" key="2">
    <source>
        <dbReference type="ARBA" id="ARBA00004613"/>
    </source>
</evidence>
<proteinExistence type="predicted"/>
<feature type="region of interest" description="Disordered" evidence="16">
    <location>
        <begin position="445"/>
        <end position="467"/>
    </location>
</feature>
<keyword evidence="6 14" id="KW-0245">EGF-like domain</keyword>
<evidence type="ECO:0000256" key="7">
    <source>
        <dbReference type="ARBA" id="ARBA00022670"/>
    </source>
</evidence>
<evidence type="ECO:0000256" key="10">
    <source>
        <dbReference type="ARBA" id="ARBA00022825"/>
    </source>
</evidence>
<dbReference type="SMART" id="SM00069">
    <property type="entry name" value="GLA"/>
    <property type="match status" value="1"/>
</dbReference>
<sequence length="1047" mass="117287">GDQCSSNPCQYGGQCKDGLGSYTCSCLDGYQGKNCEFVIPKYCKINNGDCEQFCSIKKSVQKDVMCSCTSGYELAEDGKQCVSKVKYPCGKVLVKRIKRSVILPTNSNTNATSDQDVPSTNGSVLEENFATTTESPTPPPRNGSSITDPNVDTRIVGGDECRPGECPWQAVLLNEKEEEFCGGTILNEDFILTAAHCINQSKEIKVVVGEVDREKEEHSETTHTAEKIFVHSKYIAETYDNDIALIKLKEPIQFSEYVVPACLPQADFANEVLMNQKSGMVSGFGREFEAGRLSKRLKVLEVPYVDRSTCKQSTNFAITENMFCAGYETEQKDACQGDSGGPHVTRYKDTYFVTGIVSWGEGCARKGKYGVYTKLSRFLRWTLQTVIPSTCKVNNGNCAQFCKEEDEGVVCSCVSGYALDDDNKSCIPVVKFPCGKFKRNHEVDQENVTSQEDHLKNEETTEAPSNHSEVVEEASSIPSICPWQAVLVHEHGGWICGGTILNEYFILTAAHCVNSSTELQVLVGMVDREKEEPSTALHTVEKIISNPKFNFETYDSDIALIKLREPITFSEDVVPACLPEEDFANDVLMNQTFGIVSGFGISYEHTQPVRRMKVLQVPYVDRKTCKKAIRYLVTRNMFCAGYNKDGQDVCQGDGGGPHVTEYNGTYFVTGIISWGEGCGKQGKYGIYTKLSNFLPWTEQTVFISTDDANKIIKRHRRANSLRFEEVLQGSLERECLEERCTHEEAREVFENDEMLKMFWDNYYAKNECRHQGKEGCQHFCYPGSNSYHCSCADGYELGKDKKQCIPLDQCACGRLQDNGNLISETPEEHGKQFPWQVLLLNSEGKGFCGGVLLKSNFVLTTAECALLHNHFQIRVGAGHNRTSGAEKIMEVHEKHIHIRYDEDTGENDIALLQLQEHIECSDHQLPVCIPERDFAEHILIPKLAGTVTGWKMEGGEFQGDELQVSYLPTEDCEQILNVSLTNRQFCGHSQEAIDKQLAGGSFMATMYKGTWFLTGILGPWPLEDADRKTLLFTNTARYMIWFKQKMK</sequence>
<comment type="catalytic activity">
    <reaction evidence="1">
        <text>Selective cleavage of Arg-|-Thr and then Arg-|-Ile bonds in prothrombin to form thrombin.</text>
        <dbReference type="EC" id="3.4.21.6"/>
    </reaction>
</comment>
<gene>
    <name evidence="20" type="ORF">CIB84_002876</name>
</gene>
<accession>A0A2P4TAI1</accession>
<name>A0A2P4TAI1_BAMTH</name>
<dbReference type="CDD" id="cd00054">
    <property type="entry name" value="EGF_CA"/>
    <property type="match status" value="1"/>
</dbReference>
<evidence type="ECO:0000256" key="11">
    <source>
        <dbReference type="ARBA" id="ARBA00022837"/>
    </source>
</evidence>
<dbReference type="PANTHER" id="PTHR24278:SF28">
    <property type="entry name" value="COAGULATION FACTOR X"/>
    <property type="match status" value="1"/>
</dbReference>
<dbReference type="SUPFAM" id="SSF57630">
    <property type="entry name" value="GLA-domain"/>
    <property type="match status" value="1"/>
</dbReference>
<dbReference type="Gene3D" id="4.10.740.10">
    <property type="entry name" value="Coagulation Factor IX"/>
    <property type="match status" value="1"/>
</dbReference>
<dbReference type="Pfam" id="PF00008">
    <property type="entry name" value="EGF"/>
    <property type="match status" value="1"/>
</dbReference>
<dbReference type="PROSITE" id="PS00011">
    <property type="entry name" value="GLA_1"/>
    <property type="match status" value="1"/>
</dbReference>
<keyword evidence="7 15" id="KW-0645">Protease</keyword>
<comment type="caution">
    <text evidence="20">The sequence shown here is derived from an EMBL/GenBank/DDBJ whole genome shotgun (WGS) entry which is preliminary data.</text>
</comment>
<dbReference type="InterPro" id="IPR001314">
    <property type="entry name" value="Peptidase_S1A"/>
</dbReference>
<feature type="domain" description="Peptidase S1" evidence="18">
    <location>
        <begin position="821"/>
        <end position="1047"/>
    </location>
</feature>
<dbReference type="SMART" id="SM00020">
    <property type="entry name" value="Tryp_SPc"/>
    <property type="match status" value="3"/>
</dbReference>
<dbReference type="InterPro" id="IPR035972">
    <property type="entry name" value="GLA-like_dom_SF"/>
</dbReference>
<dbReference type="PRINTS" id="PR00722">
    <property type="entry name" value="CHYMOTRYPSIN"/>
</dbReference>
<dbReference type="PROSITE" id="PS00135">
    <property type="entry name" value="TRYPSIN_SER"/>
    <property type="match status" value="1"/>
</dbReference>
<dbReference type="SUPFAM" id="SSF50494">
    <property type="entry name" value="Trypsin-like serine proteases"/>
    <property type="match status" value="3"/>
</dbReference>
<dbReference type="GO" id="GO:0006508">
    <property type="term" value="P:proteolysis"/>
    <property type="evidence" value="ECO:0007669"/>
    <property type="project" value="UniProtKB-KW"/>
</dbReference>
<dbReference type="GO" id="GO:0005509">
    <property type="term" value="F:calcium ion binding"/>
    <property type="evidence" value="ECO:0007669"/>
    <property type="project" value="InterPro"/>
</dbReference>
<feature type="region of interest" description="Disordered" evidence="16">
    <location>
        <begin position="129"/>
        <end position="150"/>
    </location>
</feature>
<dbReference type="SUPFAM" id="SSF57196">
    <property type="entry name" value="EGF/Laminin"/>
    <property type="match status" value="3"/>
</dbReference>
<dbReference type="PROSITE" id="PS01186">
    <property type="entry name" value="EGF_2"/>
    <property type="match status" value="2"/>
</dbReference>
<protein>
    <recommendedName>
        <fullName evidence="3">coagulation factor Xa</fullName>
        <ecNumber evidence="3">3.4.21.6</ecNumber>
    </recommendedName>
</protein>